<dbReference type="SUPFAM" id="SSF57667">
    <property type="entry name" value="beta-beta-alpha zinc fingers"/>
    <property type="match status" value="4"/>
</dbReference>
<feature type="domain" description="ZAD" evidence="9">
    <location>
        <begin position="4"/>
        <end position="79"/>
    </location>
</feature>
<organism evidence="10 11">
    <name type="scientific">Chironomus riparius</name>
    <dbReference type="NCBI Taxonomy" id="315576"/>
    <lineage>
        <taxon>Eukaryota</taxon>
        <taxon>Metazoa</taxon>
        <taxon>Ecdysozoa</taxon>
        <taxon>Arthropoda</taxon>
        <taxon>Hexapoda</taxon>
        <taxon>Insecta</taxon>
        <taxon>Pterygota</taxon>
        <taxon>Neoptera</taxon>
        <taxon>Endopterygota</taxon>
        <taxon>Diptera</taxon>
        <taxon>Nematocera</taxon>
        <taxon>Chironomoidea</taxon>
        <taxon>Chironomidae</taxon>
        <taxon>Chironominae</taxon>
        <taxon>Chironomus</taxon>
    </lineage>
</organism>
<feature type="binding site" evidence="6">
    <location>
        <position position="6"/>
    </location>
    <ligand>
        <name>Zn(2+)</name>
        <dbReference type="ChEBI" id="CHEBI:29105"/>
    </ligand>
</feature>
<feature type="binding site" evidence="6">
    <location>
        <position position="55"/>
    </location>
    <ligand>
        <name>Zn(2+)</name>
        <dbReference type="ChEBI" id="CHEBI:29105"/>
    </ligand>
</feature>
<dbReference type="InterPro" id="IPR036236">
    <property type="entry name" value="Znf_C2H2_sf"/>
</dbReference>
<dbReference type="InterPro" id="IPR013087">
    <property type="entry name" value="Znf_C2H2_type"/>
</dbReference>
<dbReference type="SMART" id="SM00868">
    <property type="entry name" value="zf-AD"/>
    <property type="match status" value="1"/>
</dbReference>
<feature type="binding site" evidence="6">
    <location>
        <position position="9"/>
    </location>
    <ligand>
        <name>Zn(2+)</name>
        <dbReference type="ChEBI" id="CHEBI:29105"/>
    </ligand>
</feature>
<evidence type="ECO:0000256" key="6">
    <source>
        <dbReference type="PROSITE-ProRule" id="PRU01263"/>
    </source>
</evidence>
<feature type="domain" description="C2H2-type" evidence="8">
    <location>
        <begin position="378"/>
        <end position="401"/>
    </location>
</feature>
<dbReference type="Proteomes" id="UP001153620">
    <property type="component" value="Chromosome 2"/>
</dbReference>
<dbReference type="PROSITE" id="PS51915">
    <property type="entry name" value="ZAD"/>
    <property type="match status" value="1"/>
</dbReference>
<reference evidence="10" key="1">
    <citation type="submission" date="2022-01" db="EMBL/GenBank/DDBJ databases">
        <authorList>
            <person name="King R."/>
        </authorList>
    </citation>
    <scope>NUCLEOTIDE SEQUENCE</scope>
</reference>
<dbReference type="GO" id="GO:0000977">
    <property type="term" value="F:RNA polymerase II transcription regulatory region sequence-specific DNA binding"/>
    <property type="evidence" value="ECO:0007669"/>
    <property type="project" value="TreeGrafter"/>
</dbReference>
<dbReference type="PANTHER" id="PTHR24379">
    <property type="entry name" value="KRAB AND ZINC FINGER DOMAIN-CONTAINING"/>
    <property type="match status" value="1"/>
</dbReference>
<accession>A0A9N9WRR2</accession>
<dbReference type="GO" id="GO:0000981">
    <property type="term" value="F:DNA-binding transcription factor activity, RNA polymerase II-specific"/>
    <property type="evidence" value="ECO:0007669"/>
    <property type="project" value="TreeGrafter"/>
</dbReference>
<dbReference type="GO" id="GO:0008270">
    <property type="term" value="F:zinc ion binding"/>
    <property type="evidence" value="ECO:0007669"/>
    <property type="project" value="UniProtKB-UniRule"/>
</dbReference>
<gene>
    <name evidence="10" type="ORF">CHIRRI_LOCUS6497</name>
</gene>
<evidence type="ECO:0000259" key="9">
    <source>
        <dbReference type="PROSITE" id="PS51915"/>
    </source>
</evidence>
<evidence type="ECO:0000313" key="10">
    <source>
        <dbReference type="EMBL" id="CAG9803599.1"/>
    </source>
</evidence>
<dbReference type="PROSITE" id="PS00028">
    <property type="entry name" value="ZINC_FINGER_C2H2_1"/>
    <property type="match status" value="5"/>
</dbReference>
<feature type="binding site" evidence="6">
    <location>
        <position position="52"/>
    </location>
    <ligand>
        <name>Zn(2+)</name>
        <dbReference type="ChEBI" id="CHEBI:29105"/>
    </ligand>
</feature>
<dbReference type="Gene3D" id="3.40.1800.20">
    <property type="match status" value="1"/>
</dbReference>
<feature type="domain" description="C2H2-type" evidence="8">
    <location>
        <begin position="435"/>
        <end position="463"/>
    </location>
</feature>
<dbReference type="Gene3D" id="3.30.160.60">
    <property type="entry name" value="Classic Zinc Finger"/>
    <property type="match status" value="4"/>
</dbReference>
<feature type="coiled-coil region" evidence="7">
    <location>
        <begin position="69"/>
        <end position="99"/>
    </location>
</feature>
<dbReference type="InterPro" id="IPR012934">
    <property type="entry name" value="Znf_AD"/>
</dbReference>
<keyword evidence="2" id="KW-0677">Repeat</keyword>
<dbReference type="SMART" id="SM00355">
    <property type="entry name" value="ZnF_C2H2"/>
    <property type="match status" value="10"/>
</dbReference>
<evidence type="ECO:0000256" key="5">
    <source>
        <dbReference type="PROSITE-ProRule" id="PRU00042"/>
    </source>
</evidence>
<dbReference type="PROSITE" id="PS50157">
    <property type="entry name" value="ZINC_FINGER_C2H2_2"/>
    <property type="match status" value="4"/>
</dbReference>
<evidence type="ECO:0000256" key="7">
    <source>
        <dbReference type="SAM" id="Coils"/>
    </source>
</evidence>
<keyword evidence="11" id="KW-1185">Reference proteome</keyword>
<evidence type="ECO:0000256" key="1">
    <source>
        <dbReference type="ARBA" id="ARBA00022723"/>
    </source>
</evidence>
<keyword evidence="1 6" id="KW-0479">Metal-binding</keyword>
<evidence type="ECO:0000256" key="3">
    <source>
        <dbReference type="ARBA" id="ARBA00022771"/>
    </source>
</evidence>
<evidence type="ECO:0000313" key="11">
    <source>
        <dbReference type="Proteomes" id="UP001153620"/>
    </source>
</evidence>
<evidence type="ECO:0000256" key="2">
    <source>
        <dbReference type="ARBA" id="ARBA00022737"/>
    </source>
</evidence>
<dbReference type="OrthoDB" id="427030at2759"/>
<evidence type="ECO:0000256" key="4">
    <source>
        <dbReference type="ARBA" id="ARBA00022833"/>
    </source>
</evidence>
<dbReference type="FunFam" id="3.30.160.60:FF:000446">
    <property type="entry name" value="Zinc finger protein"/>
    <property type="match status" value="1"/>
</dbReference>
<dbReference type="SUPFAM" id="SSF57716">
    <property type="entry name" value="Glucocorticoid receptor-like (DNA-binding domain)"/>
    <property type="match status" value="1"/>
</dbReference>
<keyword evidence="3 5" id="KW-0863">Zinc-finger</keyword>
<feature type="domain" description="C2H2-type" evidence="8">
    <location>
        <begin position="257"/>
        <end position="279"/>
    </location>
</feature>
<protein>
    <submittedName>
        <fullName evidence="10">Uncharacterized protein</fullName>
    </submittedName>
</protein>
<dbReference type="Pfam" id="PF00096">
    <property type="entry name" value="zf-C2H2"/>
    <property type="match status" value="1"/>
</dbReference>
<sequence length="497" mass="58336">MDENQCRTCLGEANDSRYSVFKRIQESTIDEMLVILTNVKLSPDDNFSKVLCKKCFTDVINAYTFRRKCLDTERTLKGLEKKLLEMQNAQAKMFEYKAELPEEVVYEEEVLKDEIIEDESSPMKVVIYDSAVDALDEEDAYITYEIEEEDETLGYIEEYEQVEYLETETQSQNDETMEYDETKLFSSYQCEICKPNKVFSTEIGLERHMHEDHSIGQNPYYCEICNLEFPIKSTDKEDSIHKNIIKHKGYHLEGKFHSCKKCFEAFKTIKQLENHERSHGINGGGSQYKCKPCGIYFQSYSKLNLHMSESSCRDLQEKSFKCYICNQIFNMGIVKKKHIQEEHQDKAGADCPLCLRCKIPSAVAFENHYRTHFVEPRFCCSFCGRSFHESDRLQTHIRRSHDKTPLICFWCNKPFRDKSGIARHIMGVHFNTRTHKCTICSKAFTASYNLKEHMFSVHKMASSVYKCEICLQDFLYRKQYERHRGTCMGSVVDKRKR</sequence>
<dbReference type="EMBL" id="OU895878">
    <property type="protein sequence ID" value="CAG9803599.1"/>
    <property type="molecule type" value="Genomic_DNA"/>
</dbReference>
<name>A0A9N9WRR2_9DIPT</name>
<evidence type="ECO:0000259" key="8">
    <source>
        <dbReference type="PROSITE" id="PS50157"/>
    </source>
</evidence>
<keyword evidence="4 6" id="KW-0862">Zinc</keyword>
<dbReference type="GO" id="GO:0005634">
    <property type="term" value="C:nucleus"/>
    <property type="evidence" value="ECO:0007669"/>
    <property type="project" value="InterPro"/>
</dbReference>
<dbReference type="PANTHER" id="PTHR24379:SF127">
    <property type="entry name" value="BLOODY FINGERS-RELATED"/>
    <property type="match status" value="1"/>
</dbReference>
<feature type="domain" description="C2H2-type" evidence="8">
    <location>
        <begin position="406"/>
        <end position="434"/>
    </location>
</feature>
<keyword evidence="7" id="KW-0175">Coiled coil</keyword>
<dbReference type="AlphaFoldDB" id="A0A9N9WRR2"/>
<dbReference type="Pfam" id="PF07776">
    <property type="entry name" value="zf-AD"/>
    <property type="match status" value="1"/>
</dbReference>
<proteinExistence type="predicted"/>
<reference evidence="10" key="2">
    <citation type="submission" date="2022-10" db="EMBL/GenBank/DDBJ databases">
        <authorList>
            <consortium name="ENA_rothamsted_submissions"/>
            <consortium name="culmorum"/>
            <person name="King R."/>
        </authorList>
    </citation>
    <scope>NUCLEOTIDE SEQUENCE</scope>
</reference>